<dbReference type="EC" id="3.1.2.-" evidence="4"/>
<dbReference type="Proteomes" id="UP001589628">
    <property type="component" value="Unassembled WGS sequence"/>
</dbReference>
<evidence type="ECO:0000313" key="5">
    <source>
        <dbReference type="Proteomes" id="UP001589628"/>
    </source>
</evidence>
<dbReference type="NCBIfam" id="TIGR00369">
    <property type="entry name" value="unchar_dom_1"/>
    <property type="match status" value="1"/>
</dbReference>
<dbReference type="Gene3D" id="3.10.129.10">
    <property type="entry name" value="Hotdog Thioesterase"/>
    <property type="match status" value="1"/>
</dbReference>
<dbReference type="Pfam" id="PF03061">
    <property type="entry name" value="4HBT"/>
    <property type="match status" value="1"/>
</dbReference>
<dbReference type="InterPro" id="IPR003736">
    <property type="entry name" value="PAAI_dom"/>
</dbReference>
<evidence type="ECO:0000256" key="2">
    <source>
        <dbReference type="ARBA" id="ARBA00022801"/>
    </source>
</evidence>
<dbReference type="InterPro" id="IPR029069">
    <property type="entry name" value="HotDog_dom_sf"/>
</dbReference>
<dbReference type="PANTHER" id="PTHR21660:SF1">
    <property type="entry name" value="ACYL-COENZYME A THIOESTERASE 13"/>
    <property type="match status" value="1"/>
</dbReference>
<comment type="similarity">
    <text evidence="1">Belongs to the thioesterase PaaI family.</text>
</comment>
<dbReference type="RefSeq" id="WP_027311766.1">
    <property type="nucleotide sequence ID" value="NZ_JBHLZN010000002.1"/>
</dbReference>
<keyword evidence="5" id="KW-1185">Reference proteome</keyword>
<protein>
    <submittedName>
        <fullName evidence="4">PaaI family thioesterase</fullName>
        <ecNumber evidence="4">3.1.2.-</ecNumber>
    </submittedName>
</protein>
<gene>
    <name evidence="4" type="ORF">ACFFLH_07745</name>
</gene>
<evidence type="ECO:0000256" key="1">
    <source>
        <dbReference type="ARBA" id="ARBA00008324"/>
    </source>
</evidence>
<dbReference type="CDD" id="cd03443">
    <property type="entry name" value="PaaI_thioesterase"/>
    <property type="match status" value="1"/>
</dbReference>
<name>A0ABV5ZAJ2_9GAMM</name>
<organism evidence="4 5">
    <name type="scientific">Balneatrix alpica</name>
    <dbReference type="NCBI Taxonomy" id="75684"/>
    <lineage>
        <taxon>Bacteria</taxon>
        <taxon>Pseudomonadati</taxon>
        <taxon>Pseudomonadota</taxon>
        <taxon>Gammaproteobacteria</taxon>
        <taxon>Oceanospirillales</taxon>
        <taxon>Balneatrichaceae</taxon>
        <taxon>Balneatrix</taxon>
    </lineage>
</organism>
<evidence type="ECO:0000313" key="4">
    <source>
        <dbReference type="EMBL" id="MFB9886296.1"/>
    </source>
</evidence>
<accession>A0ABV5ZAJ2</accession>
<evidence type="ECO:0000259" key="3">
    <source>
        <dbReference type="Pfam" id="PF03061"/>
    </source>
</evidence>
<proteinExistence type="inferred from homology"/>
<dbReference type="SUPFAM" id="SSF54637">
    <property type="entry name" value="Thioesterase/thiol ester dehydrase-isomerase"/>
    <property type="match status" value="1"/>
</dbReference>
<sequence>MPQQQQKMSLEQLQAFFQEHFPQGHQYGYPEALGAGWARLRLQVDDDHLRPGGTVSGPSMMGLADVALYAALLSRIGPVALAVTTSLNINFLRKPKAGVDLLAEAKMLKVGKRLAVGEVLLYSEGDDEPVAHATLTYSIPA</sequence>
<dbReference type="EMBL" id="JBHLZN010000002">
    <property type="protein sequence ID" value="MFB9886296.1"/>
    <property type="molecule type" value="Genomic_DNA"/>
</dbReference>
<comment type="caution">
    <text evidence="4">The sequence shown here is derived from an EMBL/GenBank/DDBJ whole genome shotgun (WGS) entry which is preliminary data.</text>
</comment>
<dbReference type="GO" id="GO:0016787">
    <property type="term" value="F:hydrolase activity"/>
    <property type="evidence" value="ECO:0007669"/>
    <property type="project" value="UniProtKB-KW"/>
</dbReference>
<feature type="domain" description="Thioesterase" evidence="3">
    <location>
        <begin position="52"/>
        <end position="128"/>
    </location>
</feature>
<reference evidence="4 5" key="1">
    <citation type="submission" date="2024-09" db="EMBL/GenBank/DDBJ databases">
        <authorList>
            <person name="Sun Q."/>
            <person name="Mori K."/>
        </authorList>
    </citation>
    <scope>NUCLEOTIDE SEQUENCE [LARGE SCALE GENOMIC DNA]</scope>
    <source>
        <strain evidence="4 5">ATCC 51285</strain>
    </source>
</reference>
<dbReference type="InterPro" id="IPR006683">
    <property type="entry name" value="Thioestr_dom"/>
</dbReference>
<keyword evidence="2 4" id="KW-0378">Hydrolase</keyword>
<dbReference type="InterPro" id="IPR039298">
    <property type="entry name" value="ACOT13"/>
</dbReference>
<dbReference type="PANTHER" id="PTHR21660">
    <property type="entry name" value="THIOESTERASE SUPERFAMILY MEMBER-RELATED"/>
    <property type="match status" value="1"/>
</dbReference>